<dbReference type="RefSeq" id="WP_276638708.1">
    <property type="nucleotide sequence ID" value="NZ_CAUFWP010000001.1"/>
</dbReference>
<name>A0A930FQS3_9FIRM</name>
<evidence type="ECO:0000259" key="3">
    <source>
        <dbReference type="Pfam" id="PF03968"/>
    </source>
</evidence>
<evidence type="ECO:0000313" key="4">
    <source>
        <dbReference type="EMBL" id="MBF1128793.1"/>
    </source>
</evidence>
<dbReference type="InterPro" id="IPR005653">
    <property type="entry name" value="OstA-like_N"/>
</dbReference>
<sequence>MRKIYGFLAVFLIAAGGTAWADDITADVLTYDGKAKTVTATGNVVIHANEGAVVTGKKGQYYFENRSAWLDGGVEYQKDQTVMTAEKMYLYEDKTTRGVGGVYIHDEAEKRTMKGDDIMYNPETGFGKIQGNGYLESVDGIIEAPLIEGNMKQVKIEATGGVYLSSTMHQMNGYGDKAVYTRSGQEGIDGKLILTGNAHVVQNGNSFDGPELIMRDAEKIVETSGRSTITITNTAGASSMAAGNQAAETGGTERVTEETPIAGRPSYADEPAQSSFFDKDHK</sequence>
<feature type="signal peptide" evidence="2">
    <location>
        <begin position="1"/>
        <end position="21"/>
    </location>
</feature>
<protein>
    <submittedName>
        <fullName evidence="4">Organic solvent tolerance protein OstA</fullName>
    </submittedName>
</protein>
<evidence type="ECO:0000256" key="2">
    <source>
        <dbReference type="SAM" id="SignalP"/>
    </source>
</evidence>
<feature type="region of interest" description="Disordered" evidence="1">
    <location>
        <begin position="237"/>
        <end position="282"/>
    </location>
</feature>
<feature type="chain" id="PRO_5038070487" evidence="2">
    <location>
        <begin position="22"/>
        <end position="282"/>
    </location>
</feature>
<reference evidence="4" key="1">
    <citation type="submission" date="2020-04" db="EMBL/GenBank/DDBJ databases">
        <title>Deep metagenomics examines the oral microbiome during advanced dental caries in children, revealing novel taxa and co-occurrences with host molecules.</title>
        <authorList>
            <person name="Baker J.L."/>
            <person name="Morton J.T."/>
            <person name="Dinis M."/>
            <person name="Alvarez R."/>
            <person name="Tran N.C."/>
            <person name="Knight R."/>
            <person name="Edlund A."/>
        </authorList>
    </citation>
    <scope>NUCLEOTIDE SEQUENCE</scope>
    <source>
        <strain evidence="4">JCVI_32_bin.14</strain>
    </source>
</reference>
<proteinExistence type="predicted"/>
<keyword evidence="2" id="KW-0732">Signal</keyword>
<dbReference type="Pfam" id="PF03968">
    <property type="entry name" value="LptD_N"/>
    <property type="match status" value="1"/>
</dbReference>
<feature type="domain" description="Organic solvent tolerance-like N-terminal" evidence="3">
    <location>
        <begin position="54"/>
        <end position="215"/>
    </location>
</feature>
<evidence type="ECO:0000313" key="5">
    <source>
        <dbReference type="Proteomes" id="UP000757890"/>
    </source>
</evidence>
<accession>A0A930FQS3</accession>
<dbReference type="Proteomes" id="UP000757890">
    <property type="component" value="Unassembled WGS sequence"/>
</dbReference>
<dbReference type="Gene3D" id="2.60.450.10">
    <property type="entry name" value="Lipopolysaccharide (LPS) transport protein A like domain"/>
    <property type="match status" value="2"/>
</dbReference>
<gene>
    <name evidence="4" type="ORF">HXL70_01945</name>
</gene>
<comment type="caution">
    <text evidence="4">The sequence shown here is derived from an EMBL/GenBank/DDBJ whole genome shotgun (WGS) entry which is preliminary data.</text>
</comment>
<evidence type="ECO:0000256" key="1">
    <source>
        <dbReference type="SAM" id="MobiDB-lite"/>
    </source>
</evidence>
<dbReference type="AlphaFoldDB" id="A0A930FQS3"/>
<dbReference type="EMBL" id="JABZMK010000003">
    <property type="protein sequence ID" value="MBF1128793.1"/>
    <property type="molecule type" value="Genomic_DNA"/>
</dbReference>
<organism evidence="4 5">
    <name type="scientific">Dialister invisus</name>
    <dbReference type="NCBI Taxonomy" id="218538"/>
    <lineage>
        <taxon>Bacteria</taxon>
        <taxon>Bacillati</taxon>
        <taxon>Bacillota</taxon>
        <taxon>Negativicutes</taxon>
        <taxon>Veillonellales</taxon>
        <taxon>Veillonellaceae</taxon>
        <taxon>Dialister</taxon>
    </lineage>
</organism>